<dbReference type="SUPFAM" id="SSF54593">
    <property type="entry name" value="Glyoxalase/Bleomycin resistance protein/Dihydroxybiphenyl dioxygenase"/>
    <property type="match status" value="1"/>
</dbReference>
<dbReference type="InterPro" id="IPR029068">
    <property type="entry name" value="Glyas_Bleomycin-R_OHBP_Dase"/>
</dbReference>
<organism evidence="2 3">
    <name type="scientific">Vogesella aquatica</name>
    <dbReference type="NCBI Taxonomy" id="2984206"/>
    <lineage>
        <taxon>Bacteria</taxon>
        <taxon>Pseudomonadati</taxon>
        <taxon>Pseudomonadota</taxon>
        <taxon>Betaproteobacteria</taxon>
        <taxon>Neisseriales</taxon>
        <taxon>Chromobacteriaceae</taxon>
        <taxon>Vogesella</taxon>
    </lineage>
</organism>
<reference evidence="2 3" key="1">
    <citation type="submission" date="2023-01" db="EMBL/GenBank/DDBJ databases">
        <title>Novel species of the genus Vogesella isolated from rivers.</title>
        <authorList>
            <person name="Lu H."/>
        </authorList>
    </citation>
    <scope>NUCLEOTIDE SEQUENCE [LARGE SCALE GENOMIC DNA]</scope>
    <source>
        <strain evidence="2 3">DC21W</strain>
    </source>
</reference>
<dbReference type="Proteomes" id="UP001219956">
    <property type="component" value="Unassembled WGS sequence"/>
</dbReference>
<dbReference type="Pfam" id="PF00903">
    <property type="entry name" value="Glyoxalase"/>
    <property type="match status" value="1"/>
</dbReference>
<comment type="caution">
    <text evidence="2">The sequence shown here is derived from an EMBL/GenBank/DDBJ whole genome shotgun (WGS) entry which is preliminary data.</text>
</comment>
<dbReference type="PANTHER" id="PTHR36503">
    <property type="entry name" value="BLR2520 PROTEIN"/>
    <property type="match status" value="1"/>
</dbReference>
<evidence type="ECO:0000259" key="1">
    <source>
        <dbReference type="PROSITE" id="PS51819"/>
    </source>
</evidence>
<evidence type="ECO:0000313" key="3">
    <source>
        <dbReference type="Proteomes" id="UP001219956"/>
    </source>
</evidence>
<feature type="domain" description="VOC" evidence="1">
    <location>
        <begin position="4"/>
        <end position="129"/>
    </location>
</feature>
<dbReference type="PROSITE" id="PS51819">
    <property type="entry name" value="VOC"/>
    <property type="match status" value="1"/>
</dbReference>
<accession>A0ABT5ITA6</accession>
<dbReference type="EMBL" id="JAQQLF010000001">
    <property type="protein sequence ID" value="MDC7715764.1"/>
    <property type="molecule type" value="Genomic_DNA"/>
</dbReference>
<keyword evidence="3" id="KW-1185">Reference proteome</keyword>
<dbReference type="InterPro" id="IPR004360">
    <property type="entry name" value="Glyas_Fos-R_dOase_dom"/>
</dbReference>
<dbReference type="RefSeq" id="WP_272750251.1">
    <property type="nucleotide sequence ID" value="NZ_JAQQLF010000001.1"/>
</dbReference>
<sequence length="135" mass="14564">MEARLSFVTLGVADLARATAFYRDVLQLPQVPMPDGAGVAFFELGKTWLSLYPRAALAGDASVADSPTAAFPGFTLAHNVREKHQVDEVLAGLAARGASIVKPAEDVFWGGRSGYFRDPDGFLWEVAWNPGFPHT</sequence>
<dbReference type="InterPro" id="IPR037523">
    <property type="entry name" value="VOC_core"/>
</dbReference>
<evidence type="ECO:0000313" key="2">
    <source>
        <dbReference type="EMBL" id="MDC7715764.1"/>
    </source>
</evidence>
<proteinExistence type="predicted"/>
<dbReference type="PANTHER" id="PTHR36503:SF1">
    <property type="entry name" value="BLR2520 PROTEIN"/>
    <property type="match status" value="1"/>
</dbReference>
<gene>
    <name evidence="2" type="ORF">PQU95_00830</name>
</gene>
<protein>
    <submittedName>
        <fullName evidence="2">VOC family protein</fullName>
    </submittedName>
</protein>
<name>A0ABT5ITA6_9NEIS</name>
<dbReference type="Gene3D" id="3.10.180.10">
    <property type="entry name" value="2,3-Dihydroxybiphenyl 1,2-Dioxygenase, domain 1"/>
    <property type="match status" value="1"/>
</dbReference>